<reference evidence="2 3" key="1">
    <citation type="submission" date="2018-07" db="EMBL/GenBank/DDBJ databases">
        <title>A draft genome of a endophytic bacteria, a new species of Pedobacter.</title>
        <authorList>
            <person name="Zhang Z.D."/>
            <person name="Chen Z.J."/>
        </authorList>
    </citation>
    <scope>NUCLEOTIDE SEQUENCE [LARGE SCALE GENOMIC DNA]</scope>
    <source>
        <strain evidence="2 3">RS10</strain>
    </source>
</reference>
<feature type="domain" description="Peptidase metallopeptidase" evidence="1">
    <location>
        <begin position="66"/>
        <end position="207"/>
    </location>
</feature>
<dbReference type="OrthoDB" id="3669864at2"/>
<dbReference type="PANTHER" id="PTHR10127:SF850">
    <property type="entry name" value="METALLOENDOPEPTIDASE"/>
    <property type="match status" value="1"/>
</dbReference>
<dbReference type="GO" id="GO:0004222">
    <property type="term" value="F:metalloendopeptidase activity"/>
    <property type="evidence" value="ECO:0007669"/>
    <property type="project" value="InterPro"/>
</dbReference>
<dbReference type="Pfam" id="PF01400">
    <property type="entry name" value="Astacin"/>
    <property type="match status" value="1"/>
</dbReference>
<evidence type="ECO:0000313" key="3">
    <source>
        <dbReference type="Proteomes" id="UP000252081"/>
    </source>
</evidence>
<gene>
    <name evidence="2" type="ORF">DRW42_23025</name>
</gene>
<dbReference type="SUPFAM" id="SSF55486">
    <property type="entry name" value="Metalloproteases ('zincins'), catalytic domain"/>
    <property type="match status" value="1"/>
</dbReference>
<dbReference type="PROSITE" id="PS51257">
    <property type="entry name" value="PROKAR_LIPOPROTEIN"/>
    <property type="match status" value="1"/>
</dbReference>
<dbReference type="PANTHER" id="PTHR10127">
    <property type="entry name" value="DISCOIDIN, CUB, EGF, LAMININ , AND ZINC METALLOPROTEASE DOMAIN CONTAINING"/>
    <property type="match status" value="1"/>
</dbReference>
<accession>A0A366KN54</accession>
<organism evidence="2 3">
    <name type="scientific">Pedobacter miscanthi</name>
    <dbReference type="NCBI Taxonomy" id="2259170"/>
    <lineage>
        <taxon>Bacteria</taxon>
        <taxon>Pseudomonadati</taxon>
        <taxon>Bacteroidota</taxon>
        <taxon>Sphingobacteriia</taxon>
        <taxon>Sphingobacteriales</taxon>
        <taxon>Sphingobacteriaceae</taxon>
        <taxon>Pedobacter</taxon>
    </lineage>
</organism>
<dbReference type="InterPro" id="IPR006026">
    <property type="entry name" value="Peptidase_Metallo"/>
</dbReference>
<dbReference type="SMART" id="SM00235">
    <property type="entry name" value="ZnMc"/>
    <property type="match status" value="1"/>
</dbReference>
<dbReference type="InterPro" id="IPR001506">
    <property type="entry name" value="Peptidase_M12A"/>
</dbReference>
<dbReference type="GO" id="GO:0008270">
    <property type="term" value="F:zinc ion binding"/>
    <property type="evidence" value="ECO:0007669"/>
    <property type="project" value="InterPro"/>
</dbReference>
<comment type="caution">
    <text evidence="2">The sequence shown here is derived from an EMBL/GenBank/DDBJ whole genome shotgun (WGS) entry which is preliminary data.</text>
</comment>
<dbReference type="Proteomes" id="UP000252081">
    <property type="component" value="Unassembled WGS sequence"/>
</dbReference>
<proteinExistence type="predicted"/>
<dbReference type="GO" id="GO:0006508">
    <property type="term" value="P:proteolysis"/>
    <property type="evidence" value="ECO:0007669"/>
    <property type="project" value="InterPro"/>
</dbReference>
<dbReference type="RefSeq" id="WP_113951230.1">
    <property type="nucleotide sequence ID" value="NZ_QNQU01000025.1"/>
</dbReference>
<dbReference type="InterPro" id="IPR024079">
    <property type="entry name" value="MetalloPept_cat_dom_sf"/>
</dbReference>
<name>A0A366KN54_9SPHI</name>
<dbReference type="EMBL" id="QNQU01000025">
    <property type="protein sequence ID" value="RBQ03111.1"/>
    <property type="molecule type" value="Genomic_DNA"/>
</dbReference>
<keyword evidence="3" id="KW-1185">Reference proteome</keyword>
<evidence type="ECO:0000259" key="1">
    <source>
        <dbReference type="SMART" id="SM00235"/>
    </source>
</evidence>
<dbReference type="AlphaFoldDB" id="A0A366KN54"/>
<sequence length="265" mass="29728">MKNNFLKSGLLLGLVVTMAVSCKKKEETLPENVDLKTEKQEHQENFDCRILGVSTSGPSTEGNGQTAVRWPNGSTVKVRFKGGSTFVRNKVKQYAKSWEPYANITFSFVADNAAADVKIGFDEPGYWSYLGTDSKSQTKSMNYGGFGTSTPETEFRRVITHEFGHALGLDHEQAHPDSNIPWNTQAVYDYYMGAPNYWSKEDIDYNVLAVNTRTGLSYNTYDTKSIMHYPVQARFTTNNKAIAPNNTTISEGDIAYVRTYYPGRN</sequence>
<protein>
    <submittedName>
        <fullName evidence="2">Peptidase M12</fullName>
    </submittedName>
</protein>
<evidence type="ECO:0000313" key="2">
    <source>
        <dbReference type="EMBL" id="RBQ03111.1"/>
    </source>
</evidence>
<dbReference type="Gene3D" id="3.40.390.10">
    <property type="entry name" value="Collagenase (Catalytic Domain)"/>
    <property type="match status" value="1"/>
</dbReference>